<dbReference type="PROSITE" id="PS50297">
    <property type="entry name" value="ANK_REP_REGION"/>
    <property type="match status" value="5"/>
</dbReference>
<dbReference type="InterPro" id="IPR002110">
    <property type="entry name" value="Ankyrin_rpt"/>
</dbReference>
<dbReference type="Proteomes" id="UP001590950">
    <property type="component" value="Unassembled WGS sequence"/>
</dbReference>
<dbReference type="PANTHER" id="PTHR24123">
    <property type="entry name" value="ANKYRIN REPEAT-CONTAINING"/>
    <property type="match status" value="1"/>
</dbReference>
<dbReference type="InterPro" id="IPR027417">
    <property type="entry name" value="P-loop_NTPase"/>
</dbReference>
<gene>
    <name evidence="9" type="ORF">N7G274_003295</name>
</gene>
<evidence type="ECO:0000256" key="5">
    <source>
        <dbReference type="ARBA" id="ARBA00023043"/>
    </source>
</evidence>
<reference evidence="9 10" key="1">
    <citation type="submission" date="2024-09" db="EMBL/GenBank/DDBJ databases">
        <title>Rethinking Asexuality: The Enigmatic Case of Functional Sexual Genes in Lepraria (Stereocaulaceae).</title>
        <authorList>
            <person name="Doellman M."/>
            <person name="Sun Y."/>
            <person name="Barcenas-Pena A."/>
            <person name="Lumbsch H.T."/>
            <person name="Grewe F."/>
        </authorList>
    </citation>
    <scope>NUCLEOTIDE SEQUENCE [LARGE SCALE GENOMIC DNA]</scope>
    <source>
        <strain evidence="9 10">Mercado 3170</strain>
    </source>
</reference>
<keyword evidence="2" id="KW-0677">Repeat</keyword>
<dbReference type="InterPro" id="IPR054471">
    <property type="entry name" value="GPIID_WHD"/>
</dbReference>
<dbReference type="InterPro" id="IPR043145">
    <property type="entry name" value="Znf_ZZ_sf"/>
</dbReference>
<dbReference type="Pfam" id="PF22939">
    <property type="entry name" value="WHD_GPIID"/>
    <property type="match status" value="1"/>
</dbReference>
<dbReference type="Pfam" id="PF12796">
    <property type="entry name" value="Ank_2"/>
    <property type="match status" value="4"/>
</dbReference>
<feature type="domain" description="ZZ-type" evidence="8">
    <location>
        <begin position="388"/>
        <end position="450"/>
    </location>
</feature>
<dbReference type="EMBL" id="JBEFKJ010000010">
    <property type="protein sequence ID" value="KAL2043776.1"/>
    <property type="molecule type" value="Genomic_DNA"/>
</dbReference>
<dbReference type="Gene3D" id="3.30.60.90">
    <property type="match status" value="1"/>
</dbReference>
<comment type="caution">
    <text evidence="9">The sequence shown here is derived from an EMBL/GenBank/DDBJ whole genome shotgun (WGS) entry which is preliminary data.</text>
</comment>
<feature type="repeat" description="ANK" evidence="6">
    <location>
        <begin position="750"/>
        <end position="782"/>
    </location>
</feature>
<evidence type="ECO:0000313" key="10">
    <source>
        <dbReference type="Proteomes" id="UP001590950"/>
    </source>
</evidence>
<dbReference type="InterPro" id="IPR036770">
    <property type="entry name" value="Ankyrin_rpt-contain_sf"/>
</dbReference>
<organism evidence="9 10">
    <name type="scientific">Stereocaulon virgatum</name>
    <dbReference type="NCBI Taxonomy" id="373712"/>
    <lineage>
        <taxon>Eukaryota</taxon>
        <taxon>Fungi</taxon>
        <taxon>Dikarya</taxon>
        <taxon>Ascomycota</taxon>
        <taxon>Pezizomycotina</taxon>
        <taxon>Lecanoromycetes</taxon>
        <taxon>OSLEUM clade</taxon>
        <taxon>Lecanoromycetidae</taxon>
        <taxon>Lecanorales</taxon>
        <taxon>Lecanorineae</taxon>
        <taxon>Stereocaulaceae</taxon>
        <taxon>Stereocaulon</taxon>
    </lineage>
</organism>
<dbReference type="InterPro" id="IPR056884">
    <property type="entry name" value="NPHP3-like_N"/>
</dbReference>
<feature type="repeat" description="ANK" evidence="6">
    <location>
        <begin position="1131"/>
        <end position="1163"/>
    </location>
</feature>
<evidence type="ECO:0000256" key="2">
    <source>
        <dbReference type="ARBA" id="ARBA00022737"/>
    </source>
</evidence>
<accession>A0ABR4AG27</accession>
<evidence type="ECO:0000256" key="4">
    <source>
        <dbReference type="ARBA" id="ARBA00022833"/>
    </source>
</evidence>
<evidence type="ECO:0000313" key="9">
    <source>
        <dbReference type="EMBL" id="KAL2043776.1"/>
    </source>
</evidence>
<keyword evidence="3 7" id="KW-0863">Zinc-finger</keyword>
<keyword evidence="5 6" id="KW-0040">ANK repeat</keyword>
<feature type="repeat" description="ANK" evidence="6">
    <location>
        <begin position="923"/>
        <end position="955"/>
    </location>
</feature>
<evidence type="ECO:0000256" key="3">
    <source>
        <dbReference type="ARBA" id="ARBA00022771"/>
    </source>
</evidence>
<sequence length="1341" mass="149825">MDPVTALGVAASTFQLLHVLHNIYRYGNAAYNSKSEQRKLKGAFENLEVKLNRLEVQERKTLDHPDDPMYQGFLAVLRSSTPMTDNERVSPDPTGKNPGALQQLKTDMENMEAKLISRSGCKAQSRRLFWYQERKKFQEMIDDINKWTAAVDSILIPDVIMDTNERVRIIDDKVDDAARDRARKAVEKRRKEIVTWLSPLKFRERQFALLNGVQATIIEPDLLVSEEFKLWKDNHPWILYCQGKPGAGKTLLCAIVIKHLTVAFENRDIPILCMYLNYKEQGRQSLDNLVASLLKQLIQREGAEFRSQEATRLYQGAENEGRPDDNTFFNALCAEIKCHERVVVVIDALDEASSNVAPRLLDMLYRLPKDRSSVMITSQRPEDGLPTSIQIQCDICQKHPIEVYYQCLTCNGGDFYICQSCRIEGAHCENVNHHLTEPPEILKDVEPSEDAIRLYVQAALDFEWKLGVSAAGNNHVSTFGTTPLGRLMRSQKSLKDEIVTSVVANADNTYVLAGLYLSSLTSLGLSEAEILDLLRNPPEGYSELYEKHMERIQASGIGNSLGHASSLGTRVLLWVVCTKRPLSLAELQDALAVDLKKHELDPAARHDKATIIAVTAGLITIDNNGNNGNEAVRLNHQTAQQYFDENRERYFPNASAEITKVALHYLSINELSEPCENEWEDKYFQMRKVDYPFLEYAYEYWGSHAAEADSDPGVQAAVMKFVSDSNTTAASIQANWYLKSDATADWDIRKGANGLHICAWFGLTNAISSLLARGLDVDSRDPKYAQTPMMYACRRGHAAAVRTLLEHGADVNVYSNRGSSAIFEAVNANNVETLKVLLADPRLNADAPHLSRSRMSPLMLAAQEGYFEIATALLDHKCLSLNYKDMNDDTALFHAIQAKQSEIASCILDHKDKNIDLDWQNLLGRTALILAATKGLDSIVDHLLDEGANPYIKDKEGGGTGLLRAIDEGRLSTVEIMLNHNVNVHCLDDKDRSLLHGAAVGGYDDLVHLLLGKDLNANAVDKRGVTPLHDAARNDRFTTAQILLDNGAIFWLKDSSGRTPWTVAWQNGRRSILQVLGSQGPHEVTEQDLSGEYPNAEELPVWSLALLGKKDLIIEALSTRRNEISFLDPDTSNTSLHGAVLSDQPEIVEILLEAGMSIDATNDYFRTPLHMAALNGNLGIMRLLLNDRLTDDHIINAKDKWGTTAILMAYTHRHIECSLLLIENGAAIPDSKQSMKQSLFFFAVEFGCLQAVIELVNMGADVQVKNVLGLTGLQMAQDGGKSDIENYLRKNKSFWVNGSDLVNEQGEEEMKMASMRLGASPFHGREIWKEERELGEEVPWA</sequence>
<dbReference type="Gene3D" id="1.25.40.20">
    <property type="entry name" value="Ankyrin repeat-containing domain"/>
    <property type="match status" value="4"/>
</dbReference>
<dbReference type="PROSITE" id="PS50135">
    <property type="entry name" value="ZF_ZZ_2"/>
    <property type="match status" value="1"/>
</dbReference>
<feature type="repeat" description="ANK" evidence="6">
    <location>
        <begin position="990"/>
        <end position="1022"/>
    </location>
</feature>
<evidence type="ECO:0000256" key="1">
    <source>
        <dbReference type="ARBA" id="ARBA00022723"/>
    </source>
</evidence>
<dbReference type="PROSITE" id="PS50088">
    <property type="entry name" value="ANK_REPEAT"/>
    <property type="match status" value="7"/>
</dbReference>
<dbReference type="InterPro" id="IPR000433">
    <property type="entry name" value="Znf_ZZ"/>
</dbReference>
<dbReference type="Gene3D" id="3.40.50.300">
    <property type="entry name" value="P-loop containing nucleotide triphosphate hydrolases"/>
    <property type="match status" value="1"/>
</dbReference>
<feature type="repeat" description="ANK" evidence="6">
    <location>
        <begin position="1164"/>
        <end position="1186"/>
    </location>
</feature>
<dbReference type="Pfam" id="PF24883">
    <property type="entry name" value="NPHP3_N"/>
    <property type="match status" value="1"/>
</dbReference>
<dbReference type="PANTHER" id="PTHR24123:SF33">
    <property type="entry name" value="PROTEIN HOS4"/>
    <property type="match status" value="1"/>
</dbReference>
<dbReference type="SUPFAM" id="SSF52540">
    <property type="entry name" value="P-loop containing nucleoside triphosphate hydrolases"/>
    <property type="match status" value="1"/>
</dbReference>
<evidence type="ECO:0000256" key="6">
    <source>
        <dbReference type="PROSITE-ProRule" id="PRU00023"/>
    </source>
</evidence>
<keyword evidence="10" id="KW-1185">Reference proteome</keyword>
<evidence type="ECO:0000259" key="8">
    <source>
        <dbReference type="PROSITE" id="PS50135"/>
    </source>
</evidence>
<protein>
    <recommendedName>
        <fullName evidence="8">ZZ-type domain-containing protein</fullName>
    </recommendedName>
</protein>
<feature type="repeat" description="ANK" evidence="6">
    <location>
        <begin position="784"/>
        <end position="816"/>
    </location>
</feature>
<evidence type="ECO:0000256" key="7">
    <source>
        <dbReference type="PROSITE-ProRule" id="PRU00228"/>
    </source>
</evidence>
<dbReference type="SMART" id="SM00248">
    <property type="entry name" value="ANK"/>
    <property type="match status" value="14"/>
</dbReference>
<dbReference type="SUPFAM" id="SSF57850">
    <property type="entry name" value="RING/U-box"/>
    <property type="match status" value="1"/>
</dbReference>
<dbReference type="InterPro" id="IPR051165">
    <property type="entry name" value="Multifunctional_ANK_Repeat"/>
</dbReference>
<proteinExistence type="predicted"/>
<feature type="repeat" description="ANK" evidence="6">
    <location>
        <begin position="1023"/>
        <end position="1055"/>
    </location>
</feature>
<keyword evidence="1" id="KW-0479">Metal-binding</keyword>
<name>A0ABR4AG27_9LECA</name>
<keyword evidence="4" id="KW-0862">Zinc</keyword>
<dbReference type="SUPFAM" id="SSF48403">
    <property type="entry name" value="Ankyrin repeat"/>
    <property type="match status" value="2"/>
</dbReference>